<keyword evidence="4 8" id="KW-0297">G-protein coupled receptor</keyword>
<dbReference type="PANTHER" id="PTHR24235:SF18">
    <property type="entry name" value="G-PROTEIN COUPLED RECEPTORS FAMILY 1 PROFILE DOMAIN-CONTAINING PROTEIN"/>
    <property type="match status" value="1"/>
</dbReference>
<evidence type="ECO:0000256" key="6">
    <source>
        <dbReference type="ARBA" id="ARBA00023170"/>
    </source>
</evidence>
<feature type="transmembrane region" description="Helical" evidence="9">
    <location>
        <begin position="126"/>
        <end position="148"/>
    </location>
</feature>
<dbReference type="OrthoDB" id="9046662at2759"/>
<evidence type="ECO:0000256" key="5">
    <source>
        <dbReference type="ARBA" id="ARBA00023136"/>
    </source>
</evidence>
<dbReference type="EMBL" id="JABEBT010000001">
    <property type="protein sequence ID" value="KAF7640513.1"/>
    <property type="molecule type" value="Genomic_DNA"/>
</dbReference>
<dbReference type="PROSITE" id="PS50262">
    <property type="entry name" value="G_PROTEIN_RECEP_F1_2"/>
    <property type="match status" value="1"/>
</dbReference>
<keyword evidence="7 8" id="KW-0807">Transducer</keyword>
<feature type="domain" description="G-protein coupled receptors family 1 profile" evidence="10">
    <location>
        <begin position="62"/>
        <end position="333"/>
    </location>
</feature>
<dbReference type="AlphaFoldDB" id="A0A8T0A6I7"/>
<keyword evidence="3 9" id="KW-1133">Transmembrane helix</keyword>
<evidence type="ECO:0000256" key="9">
    <source>
        <dbReference type="SAM" id="Phobius"/>
    </source>
</evidence>
<dbReference type="Proteomes" id="UP000605970">
    <property type="component" value="Unassembled WGS sequence"/>
</dbReference>
<keyword evidence="5 9" id="KW-0472">Membrane</keyword>
<feature type="transmembrane region" description="Helical" evidence="9">
    <location>
        <begin position="312"/>
        <end position="332"/>
    </location>
</feature>
<evidence type="ECO:0000256" key="8">
    <source>
        <dbReference type="RuleBase" id="RU000688"/>
    </source>
</evidence>
<name>A0A8T0A6I7_9BILA</name>
<dbReference type="PANTHER" id="PTHR24235">
    <property type="entry name" value="NEUROPEPTIDE Y RECEPTOR"/>
    <property type="match status" value="1"/>
</dbReference>
<dbReference type="Pfam" id="PF00001">
    <property type="entry name" value="7tm_1"/>
    <property type="match status" value="1"/>
</dbReference>
<evidence type="ECO:0000313" key="12">
    <source>
        <dbReference type="Proteomes" id="UP000605970"/>
    </source>
</evidence>
<accession>A0A8T0A6I7</accession>
<keyword evidence="2 8" id="KW-0812">Transmembrane</keyword>
<dbReference type="GO" id="GO:0008188">
    <property type="term" value="F:neuropeptide receptor activity"/>
    <property type="evidence" value="ECO:0007669"/>
    <property type="project" value="TreeGrafter"/>
</dbReference>
<comment type="caution">
    <text evidence="11">The sequence shown here is derived from an EMBL/GenBank/DDBJ whole genome shotgun (WGS) entry which is preliminary data.</text>
</comment>
<evidence type="ECO:0000313" key="11">
    <source>
        <dbReference type="EMBL" id="KAF7640513.1"/>
    </source>
</evidence>
<dbReference type="GO" id="GO:0042923">
    <property type="term" value="F:neuropeptide binding"/>
    <property type="evidence" value="ECO:0007669"/>
    <property type="project" value="TreeGrafter"/>
</dbReference>
<reference evidence="11" key="1">
    <citation type="journal article" date="2020" name="Ecol. Evol.">
        <title>Genome structure and content of the rice root-knot nematode (Meloidogyne graminicola).</title>
        <authorList>
            <person name="Phan N.T."/>
            <person name="Danchin E.G.J."/>
            <person name="Klopp C."/>
            <person name="Perfus-Barbeoch L."/>
            <person name="Kozlowski D.K."/>
            <person name="Koutsovoulos G.D."/>
            <person name="Lopez-Roques C."/>
            <person name="Bouchez O."/>
            <person name="Zahm M."/>
            <person name="Besnard G."/>
            <person name="Bellafiore S."/>
        </authorList>
    </citation>
    <scope>NUCLEOTIDE SEQUENCE</scope>
    <source>
        <strain evidence="11">VN-18</strain>
    </source>
</reference>
<evidence type="ECO:0000256" key="4">
    <source>
        <dbReference type="ARBA" id="ARBA00023040"/>
    </source>
</evidence>
<dbReference type="PROSITE" id="PS00237">
    <property type="entry name" value="G_PROTEIN_RECEP_F1_1"/>
    <property type="match status" value="1"/>
</dbReference>
<keyword evidence="12" id="KW-1185">Reference proteome</keyword>
<evidence type="ECO:0000259" key="10">
    <source>
        <dbReference type="PROSITE" id="PS50262"/>
    </source>
</evidence>
<dbReference type="GO" id="GO:0043005">
    <property type="term" value="C:neuron projection"/>
    <property type="evidence" value="ECO:0007669"/>
    <property type="project" value="TreeGrafter"/>
</dbReference>
<evidence type="ECO:0000256" key="3">
    <source>
        <dbReference type="ARBA" id="ARBA00022989"/>
    </source>
</evidence>
<comment type="similarity">
    <text evidence="8">Belongs to the G-protein coupled receptor 1 family.</text>
</comment>
<evidence type="ECO:0000256" key="7">
    <source>
        <dbReference type="ARBA" id="ARBA00023224"/>
    </source>
</evidence>
<comment type="subcellular location">
    <subcellularLocation>
        <location evidence="1">Membrane</location>
        <topology evidence="1">Multi-pass membrane protein</topology>
    </subcellularLocation>
</comment>
<organism evidence="11 12">
    <name type="scientific">Meloidogyne graminicola</name>
    <dbReference type="NCBI Taxonomy" id="189291"/>
    <lineage>
        <taxon>Eukaryota</taxon>
        <taxon>Metazoa</taxon>
        <taxon>Ecdysozoa</taxon>
        <taxon>Nematoda</taxon>
        <taxon>Chromadorea</taxon>
        <taxon>Rhabditida</taxon>
        <taxon>Tylenchina</taxon>
        <taxon>Tylenchomorpha</taxon>
        <taxon>Tylenchoidea</taxon>
        <taxon>Meloidogynidae</taxon>
        <taxon>Meloidogyninae</taxon>
        <taxon>Meloidogyne</taxon>
    </lineage>
</organism>
<feature type="transmembrane region" description="Helical" evidence="9">
    <location>
        <begin position="208"/>
        <end position="234"/>
    </location>
</feature>
<dbReference type="GO" id="GO:0005886">
    <property type="term" value="C:plasma membrane"/>
    <property type="evidence" value="ECO:0007669"/>
    <property type="project" value="TreeGrafter"/>
</dbReference>
<dbReference type="InterPro" id="IPR017452">
    <property type="entry name" value="GPCR_Rhodpsn_7TM"/>
</dbReference>
<sequence>MEEHSTEITIGISSEILNSNDIQCMDIKEFLWTNSSDLTSLPIVMGFFALIYSAIVFTSLLGNLLVILSVCQYRSLQSVRNLFIVSLSVSDIVISVVSGTITPIVAFTKIWPFGQILCNCVPVIQGVSLCFSTLTLTSISVDRFLLIVTPLKPSIKKCCACRIVAFNFAIAFAISLPILFNQIMVDWPPFCGQFCTEDWSNSSIQRSIYGTFVLFIQFVIPFLIITSCYVMISIKINSGINAKRSSTELSKFGDYYNSNNYSRCDNKFLSSSFGTTEGSSNEQNGMLLLGDGALKVAMEQRKMVLNRRIRTNRIYGCCFFLLLVAFCHIQRFT</sequence>
<evidence type="ECO:0000256" key="1">
    <source>
        <dbReference type="ARBA" id="ARBA00004141"/>
    </source>
</evidence>
<feature type="transmembrane region" description="Helical" evidence="9">
    <location>
        <begin position="160"/>
        <end position="180"/>
    </location>
</feature>
<proteinExistence type="inferred from homology"/>
<feature type="transmembrane region" description="Helical" evidence="9">
    <location>
        <begin position="82"/>
        <end position="106"/>
    </location>
</feature>
<protein>
    <submittedName>
        <fullName evidence="11">G_PROTEIN_RECEP_F1_2 domain-containing protein</fullName>
    </submittedName>
</protein>
<dbReference type="SUPFAM" id="SSF81321">
    <property type="entry name" value="Family A G protein-coupled receptor-like"/>
    <property type="match status" value="1"/>
</dbReference>
<dbReference type="PRINTS" id="PR00237">
    <property type="entry name" value="GPCRRHODOPSN"/>
</dbReference>
<dbReference type="InterPro" id="IPR000276">
    <property type="entry name" value="GPCR_Rhodpsn"/>
</dbReference>
<evidence type="ECO:0000256" key="2">
    <source>
        <dbReference type="ARBA" id="ARBA00022692"/>
    </source>
</evidence>
<dbReference type="Gene3D" id="1.20.1070.10">
    <property type="entry name" value="Rhodopsin 7-helix transmembrane proteins"/>
    <property type="match status" value="1"/>
</dbReference>
<keyword evidence="6 8" id="KW-0675">Receptor</keyword>
<feature type="transmembrane region" description="Helical" evidence="9">
    <location>
        <begin position="43"/>
        <end position="70"/>
    </location>
</feature>
<gene>
    <name evidence="11" type="ORF">Mgra_00000336</name>
</gene>